<reference evidence="1 2" key="1">
    <citation type="submission" date="2021-01" db="EMBL/GenBank/DDBJ databases">
        <title>Whole genome shotgun sequence of Plantactinospora mayteni NBRC 109088.</title>
        <authorList>
            <person name="Komaki H."/>
            <person name="Tamura T."/>
        </authorList>
    </citation>
    <scope>NUCLEOTIDE SEQUENCE [LARGE SCALE GENOMIC DNA]</scope>
    <source>
        <strain evidence="1 2">NBRC 109088</strain>
    </source>
</reference>
<name>A0ABQ4ERB5_9ACTN</name>
<evidence type="ECO:0000313" key="1">
    <source>
        <dbReference type="EMBL" id="GIG97217.1"/>
    </source>
</evidence>
<organism evidence="1 2">
    <name type="scientific">Plantactinospora mayteni</name>
    <dbReference type="NCBI Taxonomy" id="566021"/>
    <lineage>
        <taxon>Bacteria</taxon>
        <taxon>Bacillati</taxon>
        <taxon>Actinomycetota</taxon>
        <taxon>Actinomycetes</taxon>
        <taxon>Micromonosporales</taxon>
        <taxon>Micromonosporaceae</taxon>
        <taxon>Plantactinospora</taxon>
    </lineage>
</organism>
<protein>
    <submittedName>
        <fullName evidence="1">Uncharacterized protein</fullName>
    </submittedName>
</protein>
<comment type="caution">
    <text evidence="1">The sequence shown here is derived from an EMBL/GenBank/DDBJ whole genome shotgun (WGS) entry which is preliminary data.</text>
</comment>
<gene>
    <name evidence="1" type="ORF">Pma05_37900</name>
</gene>
<keyword evidence="2" id="KW-1185">Reference proteome</keyword>
<dbReference type="Proteomes" id="UP000621500">
    <property type="component" value="Unassembled WGS sequence"/>
</dbReference>
<proteinExistence type="predicted"/>
<dbReference type="EMBL" id="BONX01000023">
    <property type="protein sequence ID" value="GIG97217.1"/>
    <property type="molecule type" value="Genomic_DNA"/>
</dbReference>
<accession>A0ABQ4ERB5</accession>
<sequence length="60" mass="6578">MPPPALARTTPFTWSRRTVAFREEWETAMTAASSLPVLRAARIVRAAPRRSQDAGDPAPS</sequence>
<evidence type="ECO:0000313" key="2">
    <source>
        <dbReference type="Proteomes" id="UP000621500"/>
    </source>
</evidence>